<proteinExistence type="predicted"/>
<dbReference type="eggNOG" id="COG2814">
    <property type="taxonomic scope" value="Bacteria"/>
</dbReference>
<name>A0A1I7L3D4_9BACL</name>
<dbReference type="InterPro" id="IPR020846">
    <property type="entry name" value="MFS_dom"/>
</dbReference>
<protein>
    <submittedName>
        <fullName evidence="9">Predicted arabinose efflux permease, MFS family</fullName>
    </submittedName>
</protein>
<dbReference type="STRING" id="392015.SAMN05421543_12413"/>
<dbReference type="Pfam" id="PF07690">
    <property type="entry name" value="MFS_1"/>
    <property type="match status" value="1"/>
</dbReference>
<keyword evidence="3" id="KW-1003">Cell membrane</keyword>
<dbReference type="PANTHER" id="PTHR43414:SF6">
    <property type="entry name" value="MULTIDRUG RESISTANCE PROTEIN MDTG"/>
    <property type="match status" value="1"/>
</dbReference>
<dbReference type="RefSeq" id="WP_074955672.1">
    <property type="nucleotide sequence ID" value="NZ_FPBV01000024.1"/>
</dbReference>
<feature type="transmembrane region" description="Helical" evidence="7">
    <location>
        <begin position="347"/>
        <end position="363"/>
    </location>
</feature>
<dbReference type="AlphaFoldDB" id="A0A1I7L3D4"/>
<feature type="transmembrane region" description="Helical" evidence="7">
    <location>
        <begin position="130"/>
        <end position="151"/>
    </location>
</feature>
<evidence type="ECO:0000313" key="10">
    <source>
        <dbReference type="Proteomes" id="UP000183508"/>
    </source>
</evidence>
<keyword evidence="6 7" id="KW-0472">Membrane</keyword>
<dbReference type="PROSITE" id="PS50850">
    <property type="entry name" value="MFS"/>
    <property type="match status" value="1"/>
</dbReference>
<evidence type="ECO:0000256" key="7">
    <source>
        <dbReference type="SAM" id="Phobius"/>
    </source>
</evidence>
<comment type="subcellular location">
    <subcellularLocation>
        <location evidence="1">Cell membrane</location>
        <topology evidence="1">Multi-pass membrane protein</topology>
    </subcellularLocation>
</comment>
<dbReference type="PRINTS" id="PR01035">
    <property type="entry name" value="TCRTETA"/>
</dbReference>
<dbReference type="Gene3D" id="1.20.1250.20">
    <property type="entry name" value="MFS general substrate transporter like domains"/>
    <property type="match status" value="2"/>
</dbReference>
<feature type="transmembrane region" description="Helical" evidence="7">
    <location>
        <begin position="101"/>
        <end position="123"/>
    </location>
</feature>
<accession>A0A1I7L3D4</accession>
<dbReference type="SUPFAM" id="SSF103473">
    <property type="entry name" value="MFS general substrate transporter"/>
    <property type="match status" value="1"/>
</dbReference>
<feature type="transmembrane region" description="Helical" evidence="7">
    <location>
        <begin position="276"/>
        <end position="296"/>
    </location>
</feature>
<feature type="transmembrane region" description="Helical" evidence="7">
    <location>
        <begin position="76"/>
        <end position="95"/>
    </location>
</feature>
<feature type="transmembrane region" description="Helical" evidence="7">
    <location>
        <begin position="44"/>
        <end position="64"/>
    </location>
</feature>
<dbReference type="GO" id="GO:0022857">
    <property type="term" value="F:transmembrane transporter activity"/>
    <property type="evidence" value="ECO:0007669"/>
    <property type="project" value="InterPro"/>
</dbReference>
<evidence type="ECO:0000313" key="9">
    <source>
        <dbReference type="EMBL" id="SFV04201.1"/>
    </source>
</evidence>
<dbReference type="PANTHER" id="PTHR43414">
    <property type="entry name" value="MULTIDRUG RESISTANCE PROTEIN MDTG"/>
    <property type="match status" value="1"/>
</dbReference>
<dbReference type="InterPro" id="IPR001958">
    <property type="entry name" value="Tet-R_TetA/multi-R_MdtG-like"/>
</dbReference>
<keyword evidence="10" id="KW-1185">Reference proteome</keyword>
<dbReference type="GO" id="GO:0005886">
    <property type="term" value="C:plasma membrane"/>
    <property type="evidence" value="ECO:0007669"/>
    <property type="project" value="UniProtKB-SubCell"/>
</dbReference>
<feature type="transmembrane region" description="Helical" evidence="7">
    <location>
        <begin position="163"/>
        <end position="184"/>
    </location>
</feature>
<feature type="transmembrane region" description="Helical" evidence="7">
    <location>
        <begin position="308"/>
        <end position="326"/>
    </location>
</feature>
<evidence type="ECO:0000259" key="8">
    <source>
        <dbReference type="PROSITE" id="PS50850"/>
    </source>
</evidence>
<evidence type="ECO:0000256" key="2">
    <source>
        <dbReference type="ARBA" id="ARBA00022448"/>
    </source>
</evidence>
<dbReference type="OrthoDB" id="65739at2"/>
<feature type="domain" description="Major facilitator superfamily (MFS) profile" evidence="8">
    <location>
        <begin position="7"/>
        <end position="391"/>
    </location>
</feature>
<keyword evidence="5 7" id="KW-1133">Transmembrane helix</keyword>
<feature type="transmembrane region" description="Helical" evidence="7">
    <location>
        <begin position="245"/>
        <end position="264"/>
    </location>
</feature>
<keyword evidence="2" id="KW-0813">Transport</keyword>
<feature type="transmembrane region" description="Helical" evidence="7">
    <location>
        <begin position="205"/>
        <end position="225"/>
    </location>
</feature>
<dbReference type="InterPro" id="IPR011701">
    <property type="entry name" value="MFS"/>
</dbReference>
<evidence type="ECO:0000256" key="5">
    <source>
        <dbReference type="ARBA" id="ARBA00022989"/>
    </source>
</evidence>
<organism evidence="9 10">
    <name type="scientific">Alicyclobacillus macrosporangiidus</name>
    <dbReference type="NCBI Taxonomy" id="392015"/>
    <lineage>
        <taxon>Bacteria</taxon>
        <taxon>Bacillati</taxon>
        <taxon>Bacillota</taxon>
        <taxon>Bacilli</taxon>
        <taxon>Bacillales</taxon>
        <taxon>Alicyclobacillaceae</taxon>
        <taxon>Alicyclobacillus</taxon>
    </lineage>
</organism>
<feature type="transmembrane region" description="Helical" evidence="7">
    <location>
        <begin position="369"/>
        <end position="386"/>
    </location>
</feature>
<dbReference type="InterPro" id="IPR036259">
    <property type="entry name" value="MFS_trans_sf"/>
</dbReference>
<evidence type="ECO:0000256" key="1">
    <source>
        <dbReference type="ARBA" id="ARBA00004651"/>
    </source>
</evidence>
<feature type="transmembrane region" description="Helical" evidence="7">
    <location>
        <begin position="9"/>
        <end position="32"/>
    </location>
</feature>
<reference evidence="10" key="1">
    <citation type="submission" date="2016-10" db="EMBL/GenBank/DDBJ databases">
        <authorList>
            <person name="Varghese N."/>
        </authorList>
    </citation>
    <scope>NUCLEOTIDE SEQUENCE [LARGE SCALE GENOMIC DNA]</scope>
    <source>
        <strain evidence="10">DSM 17980</strain>
    </source>
</reference>
<dbReference type="EMBL" id="FPBV01000024">
    <property type="protein sequence ID" value="SFV04201.1"/>
    <property type="molecule type" value="Genomic_DNA"/>
</dbReference>
<keyword evidence="4 7" id="KW-0812">Transmembrane</keyword>
<sequence length="408" mass="43535">METWQRNLWLLWFGVLVTSASFSMVVPFLPLFLLKIGVNQHTELWSGLLYSITFLTGALVSPYWGSLADKYGRKPMILRAGFSLCILYILTALVSNPYELLILRALQGALAGYVPGAIALVATNTPEARVGYALALMSTGNAVGGILGPLLGGGIARWFGNRVAFASAGVLVLLATLLVLFFVTEEKFVPSKTRSSVIEALRLAAANRAFLMTLGLTVLTTFSIMTIEPVLPLYIAQLGGSLQDASLLAGIVFSLAGVASVLFAPRWGRWADRTGFHKVLLIGLIGGGIGNLAQIPFHDIWGFSIVRFLYGAFFCAVFPALNGLVVSTTEPEFRGRAFGLNQTANQVGNMVGPLVGGAIGGAFGPHSVFLVTGLLLLVTSGVAFWSSRWVPRGKRPLQNPSVRSGTAT</sequence>
<evidence type="ECO:0000256" key="4">
    <source>
        <dbReference type="ARBA" id="ARBA00022692"/>
    </source>
</evidence>
<evidence type="ECO:0000256" key="6">
    <source>
        <dbReference type="ARBA" id="ARBA00023136"/>
    </source>
</evidence>
<gene>
    <name evidence="9" type="ORF">SAMN05421543_12413</name>
</gene>
<evidence type="ECO:0000256" key="3">
    <source>
        <dbReference type="ARBA" id="ARBA00022475"/>
    </source>
</evidence>
<dbReference type="Proteomes" id="UP000183508">
    <property type="component" value="Unassembled WGS sequence"/>
</dbReference>